<feature type="region of interest" description="Disordered" evidence="1">
    <location>
        <begin position="20"/>
        <end position="43"/>
    </location>
</feature>
<evidence type="ECO:0000256" key="2">
    <source>
        <dbReference type="SAM" id="SignalP"/>
    </source>
</evidence>
<protein>
    <recommendedName>
        <fullName evidence="5">Lipoprotein</fullName>
    </recommendedName>
</protein>
<evidence type="ECO:0000313" key="3">
    <source>
        <dbReference type="EMBL" id="MBC2651885.1"/>
    </source>
</evidence>
<dbReference type="EMBL" id="JACLAU010000011">
    <property type="protein sequence ID" value="MBC2651885.1"/>
    <property type="molecule type" value="Genomic_DNA"/>
</dbReference>
<evidence type="ECO:0000256" key="1">
    <source>
        <dbReference type="SAM" id="MobiDB-lite"/>
    </source>
</evidence>
<sequence>MKKALLLATAAAATLALSACGSSDDANEQASPDNVEMPAEDSMSTVAALPVPDAAPMTQAADPNAAAKPDDAAAAAAAAAADFNAAGDGADQALDQAEKKM</sequence>
<keyword evidence="4" id="KW-1185">Reference proteome</keyword>
<feature type="chain" id="PRO_5030541076" description="Lipoprotein" evidence="2">
    <location>
        <begin position="20"/>
        <end position="101"/>
    </location>
</feature>
<organism evidence="3 4">
    <name type="scientific">Novosphingobium aerophilum</name>
    <dbReference type="NCBI Taxonomy" id="2839843"/>
    <lineage>
        <taxon>Bacteria</taxon>
        <taxon>Pseudomonadati</taxon>
        <taxon>Pseudomonadota</taxon>
        <taxon>Alphaproteobacteria</taxon>
        <taxon>Sphingomonadales</taxon>
        <taxon>Sphingomonadaceae</taxon>
        <taxon>Novosphingobium</taxon>
    </lineage>
</organism>
<keyword evidence="2" id="KW-0732">Signal</keyword>
<dbReference type="RefSeq" id="WP_185683306.1">
    <property type="nucleotide sequence ID" value="NZ_JACLAU010000011.1"/>
</dbReference>
<evidence type="ECO:0000313" key="4">
    <source>
        <dbReference type="Proteomes" id="UP000520156"/>
    </source>
</evidence>
<reference evidence="3 4" key="1">
    <citation type="submission" date="2020-08" db="EMBL/GenBank/DDBJ databases">
        <title>The genome sequence of Novosphingobium flavum 4Y4.</title>
        <authorList>
            <person name="Liu Y."/>
        </authorList>
    </citation>
    <scope>NUCLEOTIDE SEQUENCE [LARGE SCALE GENOMIC DNA]</scope>
    <source>
        <strain evidence="3 4">4Y4</strain>
    </source>
</reference>
<accession>A0A7X1F7N7</accession>
<dbReference type="AlphaFoldDB" id="A0A7X1F7N7"/>
<dbReference type="PROSITE" id="PS51257">
    <property type="entry name" value="PROKAR_LIPOPROTEIN"/>
    <property type="match status" value="1"/>
</dbReference>
<dbReference type="Proteomes" id="UP000520156">
    <property type="component" value="Unassembled WGS sequence"/>
</dbReference>
<comment type="caution">
    <text evidence="3">The sequence shown here is derived from an EMBL/GenBank/DDBJ whole genome shotgun (WGS) entry which is preliminary data.</text>
</comment>
<name>A0A7X1F7N7_9SPHN</name>
<proteinExistence type="predicted"/>
<gene>
    <name evidence="3" type="ORF">H7F49_09230</name>
</gene>
<evidence type="ECO:0008006" key="5">
    <source>
        <dbReference type="Google" id="ProtNLM"/>
    </source>
</evidence>
<feature type="signal peptide" evidence="2">
    <location>
        <begin position="1"/>
        <end position="19"/>
    </location>
</feature>